<evidence type="ECO:0000313" key="1">
    <source>
        <dbReference type="EMBL" id="GAA4975217.1"/>
    </source>
</evidence>
<proteinExistence type="predicted"/>
<comment type="caution">
    <text evidence="1">The sequence shown here is derived from an EMBL/GenBank/DDBJ whole genome shotgun (WGS) entry which is preliminary data.</text>
</comment>
<dbReference type="Proteomes" id="UP001501692">
    <property type="component" value="Unassembled WGS sequence"/>
</dbReference>
<dbReference type="EMBL" id="BAABJK010000009">
    <property type="protein sequence ID" value="GAA4975217.1"/>
    <property type="molecule type" value="Genomic_DNA"/>
</dbReference>
<name>A0ABP9HPK4_9FLAO</name>
<accession>A0ABP9HPK4</accession>
<sequence>MRMLRIYLLILFVFSLTHYSFAQTNYEYLGGLKLNDSTIISYKINFIVNDEDVKGFSVTDLGGEHETRSNVFGEYDIKKRELSFRETGIVYTKSPVSQNDFCFLNVTAKNFVFGKTKSVKTKFIGLFSDNTECINGEIALNSAEKVEKRINKVVTKINKSKRVADSVKQKINMIKVMDSLNMNILRKNQTLSFFTKSSKIRFIIYDGGQEDGDNITITSNGKTILKSYVANKTEKYLDVDLNSNKTSIVIKANNEGKIAPNTVVVKIDDGSNLVKALSNLKTSETTQIDILKN</sequence>
<evidence type="ECO:0000313" key="2">
    <source>
        <dbReference type="Proteomes" id="UP001501692"/>
    </source>
</evidence>
<protein>
    <submittedName>
        <fullName evidence="1">Uncharacterized protein</fullName>
    </submittedName>
</protein>
<organism evidence="1 2">
    <name type="scientific">Algibacter aquimarinus</name>
    <dbReference type="NCBI Taxonomy" id="1136748"/>
    <lineage>
        <taxon>Bacteria</taxon>
        <taxon>Pseudomonadati</taxon>
        <taxon>Bacteroidota</taxon>
        <taxon>Flavobacteriia</taxon>
        <taxon>Flavobacteriales</taxon>
        <taxon>Flavobacteriaceae</taxon>
        <taxon>Algibacter</taxon>
    </lineage>
</organism>
<gene>
    <name evidence="1" type="ORF">GCM10023315_27380</name>
</gene>
<keyword evidence="2" id="KW-1185">Reference proteome</keyword>
<reference evidence="2" key="1">
    <citation type="journal article" date="2019" name="Int. J. Syst. Evol. Microbiol.">
        <title>The Global Catalogue of Microorganisms (GCM) 10K type strain sequencing project: providing services to taxonomists for standard genome sequencing and annotation.</title>
        <authorList>
            <consortium name="The Broad Institute Genomics Platform"/>
            <consortium name="The Broad Institute Genome Sequencing Center for Infectious Disease"/>
            <person name="Wu L."/>
            <person name="Ma J."/>
        </authorList>
    </citation>
    <scope>NUCLEOTIDE SEQUENCE [LARGE SCALE GENOMIC DNA]</scope>
    <source>
        <strain evidence="2">JCM 18287</strain>
    </source>
</reference>